<dbReference type="RefSeq" id="WP_134752986.1">
    <property type="nucleotide sequence ID" value="NZ_MYFO02000010.1"/>
</dbReference>
<feature type="transmembrane region" description="Helical" evidence="7">
    <location>
        <begin position="154"/>
        <end position="172"/>
    </location>
</feature>
<keyword evidence="4 7" id="KW-0812">Transmembrane</keyword>
<evidence type="ECO:0000256" key="2">
    <source>
        <dbReference type="ARBA" id="ARBA00004936"/>
    </source>
</evidence>
<dbReference type="Proteomes" id="UP000298246">
    <property type="component" value="Unassembled WGS sequence"/>
</dbReference>
<protein>
    <recommendedName>
        <fullName evidence="8">Sulfatase N-terminal domain-containing protein</fullName>
    </recommendedName>
</protein>
<dbReference type="GO" id="GO:0005886">
    <property type="term" value="C:plasma membrane"/>
    <property type="evidence" value="ECO:0007669"/>
    <property type="project" value="UniProtKB-SubCell"/>
</dbReference>
<keyword evidence="10" id="KW-1185">Reference proteome</keyword>
<evidence type="ECO:0000256" key="4">
    <source>
        <dbReference type="ARBA" id="ARBA00022692"/>
    </source>
</evidence>
<comment type="subcellular location">
    <subcellularLocation>
        <location evidence="1">Cell membrane</location>
        <topology evidence="1">Multi-pass membrane protein</topology>
    </subcellularLocation>
</comment>
<keyword evidence="3" id="KW-1003">Cell membrane</keyword>
<dbReference type="Pfam" id="PF00884">
    <property type="entry name" value="Sulfatase"/>
    <property type="match status" value="1"/>
</dbReference>
<dbReference type="AlphaFoldDB" id="A0A4Y8Q192"/>
<dbReference type="SUPFAM" id="SSF53649">
    <property type="entry name" value="Alkaline phosphatase-like"/>
    <property type="match status" value="1"/>
</dbReference>
<name>A0A4Y8Q192_9BACL</name>
<sequence length="706" mass="78566">MNAKLKWTGLLIGKRLPLLLAALLPVLLMEVLSRGHYSQLVSWSFHHAIALLFNVWVVAGLMLLFMALIGRTRIAYWALSTILLILALISGIKLKMLGVPLLPWDFVLSGETKDMVQYINNIFTVRTLIGILLFVGLSYLLLYRTPLFVKKISWTERGVIAVVAVLMLAFVYTDKPVPVEKLSGIEAQKWNQAGNVSDNGFALATVLNTRIMLDETQEGYDDAAVAAIVNQTNDPAKAGGLATGDVKPNVIVVLSEAFWDPTVIPGLKFSRDPIPTFHKLQQTGSGGWMLSPQYGGGTANVEFEVLTGNSMRFLPEGSIPYNQFIDHEVDSLASIYARQGYTSTAISPFYNWYFNSNKVYQDFGFSRYVPIEYFKPHYVGPYIADSEVTSNIIKATSLSPGPDFIFANTMENHFHFMPGKFSQNTIDVEGDMSPTSKGMLETLSQGISDADNMLKDLVDYYTAIKEPTIIAFWGDHLPYLGDDYATYIDTKYISGKDDPDFLSKIHHVPLVVWNNYLPPEKSKDKLNISPSFLGPYLIQLSGQQGSYYTDFLSRLSQKIPVIPPQDHYAAMNINPDDLKDYETLQYDILFGDRHAYKSYTTPIINPSYMLGFGPITIDAVKADTQDLSGRDSITLTVSGQNIPPLGYVSLNGKALPTTWESDKRVTAKVEGDLLKPGTWDIQLNVKDSKETIIGKSNSWPIDIGGR</sequence>
<comment type="pathway">
    <text evidence="2">Cell wall biogenesis; lipoteichoic acid biosynthesis.</text>
</comment>
<dbReference type="OrthoDB" id="243547at2"/>
<evidence type="ECO:0000259" key="8">
    <source>
        <dbReference type="Pfam" id="PF00884"/>
    </source>
</evidence>
<feature type="domain" description="Sulfatase N-terminal" evidence="8">
    <location>
        <begin position="248"/>
        <end position="541"/>
    </location>
</feature>
<reference evidence="9 10" key="1">
    <citation type="submission" date="2017-03" db="EMBL/GenBank/DDBJ databases">
        <title>Isolation of Levoglucosan Utilizing Bacteria.</title>
        <authorList>
            <person name="Arya A.S."/>
        </authorList>
    </citation>
    <scope>NUCLEOTIDE SEQUENCE [LARGE SCALE GENOMIC DNA]</scope>
    <source>
        <strain evidence="9 10">MEC069</strain>
    </source>
</reference>
<dbReference type="Gene3D" id="3.40.720.10">
    <property type="entry name" value="Alkaline Phosphatase, subunit A"/>
    <property type="match status" value="1"/>
</dbReference>
<evidence type="ECO:0000256" key="6">
    <source>
        <dbReference type="ARBA" id="ARBA00023136"/>
    </source>
</evidence>
<dbReference type="InterPro" id="IPR050448">
    <property type="entry name" value="OpgB/LTA_synthase_biosynth"/>
</dbReference>
<evidence type="ECO:0000256" key="5">
    <source>
        <dbReference type="ARBA" id="ARBA00022989"/>
    </source>
</evidence>
<dbReference type="PANTHER" id="PTHR47371">
    <property type="entry name" value="LIPOTEICHOIC ACID SYNTHASE"/>
    <property type="match status" value="1"/>
</dbReference>
<dbReference type="InterPro" id="IPR017850">
    <property type="entry name" value="Alkaline_phosphatase_core_sf"/>
</dbReference>
<organism evidence="9 10">
    <name type="scientific">Paenibacillus athensensis</name>
    <dbReference type="NCBI Taxonomy" id="1967502"/>
    <lineage>
        <taxon>Bacteria</taxon>
        <taxon>Bacillati</taxon>
        <taxon>Bacillota</taxon>
        <taxon>Bacilli</taxon>
        <taxon>Bacillales</taxon>
        <taxon>Paenibacillaceae</taxon>
        <taxon>Paenibacillus</taxon>
    </lineage>
</organism>
<proteinExistence type="predicted"/>
<feature type="transmembrane region" description="Helical" evidence="7">
    <location>
        <begin position="118"/>
        <end position="142"/>
    </location>
</feature>
<evidence type="ECO:0000313" key="10">
    <source>
        <dbReference type="Proteomes" id="UP000298246"/>
    </source>
</evidence>
<evidence type="ECO:0000313" key="9">
    <source>
        <dbReference type="EMBL" id="TFE87491.1"/>
    </source>
</evidence>
<gene>
    <name evidence="9" type="ORF">B5M42_11720</name>
</gene>
<evidence type="ECO:0000256" key="7">
    <source>
        <dbReference type="SAM" id="Phobius"/>
    </source>
</evidence>
<keyword evidence="6 7" id="KW-0472">Membrane</keyword>
<dbReference type="InterPro" id="IPR000917">
    <property type="entry name" value="Sulfatase_N"/>
</dbReference>
<evidence type="ECO:0000256" key="1">
    <source>
        <dbReference type="ARBA" id="ARBA00004651"/>
    </source>
</evidence>
<dbReference type="PANTHER" id="PTHR47371:SF3">
    <property type="entry name" value="PHOSPHOGLYCEROL TRANSFERASE I"/>
    <property type="match status" value="1"/>
</dbReference>
<keyword evidence="5 7" id="KW-1133">Transmembrane helix</keyword>
<feature type="transmembrane region" description="Helical" evidence="7">
    <location>
        <begin position="76"/>
        <end position="98"/>
    </location>
</feature>
<accession>A0A4Y8Q192</accession>
<evidence type="ECO:0000256" key="3">
    <source>
        <dbReference type="ARBA" id="ARBA00022475"/>
    </source>
</evidence>
<feature type="transmembrane region" description="Helical" evidence="7">
    <location>
        <begin position="45"/>
        <end position="69"/>
    </location>
</feature>
<dbReference type="CDD" id="cd16015">
    <property type="entry name" value="LTA_synthase"/>
    <property type="match status" value="1"/>
</dbReference>
<dbReference type="EMBL" id="MYFO01000013">
    <property type="protein sequence ID" value="TFE87491.1"/>
    <property type="molecule type" value="Genomic_DNA"/>
</dbReference>
<comment type="caution">
    <text evidence="9">The sequence shown here is derived from an EMBL/GenBank/DDBJ whole genome shotgun (WGS) entry which is preliminary data.</text>
</comment>